<dbReference type="RefSeq" id="WP_046479217.1">
    <property type="nucleotide sequence ID" value="NZ_LN829118.1"/>
</dbReference>
<dbReference type="Pfam" id="PF01841">
    <property type="entry name" value="Transglut_core"/>
    <property type="match status" value="1"/>
</dbReference>
<dbReference type="PANTHER" id="PTHR33490">
    <property type="entry name" value="BLR5614 PROTEIN-RELATED"/>
    <property type="match status" value="1"/>
</dbReference>
<sequence length="291" mass="32311">MKFDVSHKTVYNYSAMVSHSSHCVHLTPRPIARQTVERHSLMIEPAPTTRIDRIDYFGNPVSILSIDGAHSEFVVHARSTIVAEPPEPVDPEATCAWEDVQQRVTTGNGDLDLDVIQYLSPSRLTQPIPAILTYARPSFPERRPAIAAAWDLAQRIFQDFKFDATATDLSTPLSEVLRNRRGVCQDFSHLMLSCLRAMHLPARYVSGYILTKPPEGGERLQGADASHAWVSIWAPECGWVDMDPTNKIMPGEEHITIAYGRDYDDVCPISGVLLGGREHGVRVAVDVVPTS</sequence>
<evidence type="ECO:0000313" key="3">
    <source>
        <dbReference type="Proteomes" id="UP000033187"/>
    </source>
</evidence>
<dbReference type="Gene3D" id="3.10.620.30">
    <property type="match status" value="1"/>
</dbReference>
<dbReference type="InterPro" id="IPR038765">
    <property type="entry name" value="Papain-like_cys_pep_sf"/>
</dbReference>
<dbReference type="EMBL" id="LN829119">
    <property type="protein sequence ID" value="CPR20113.1"/>
    <property type="molecule type" value="Genomic_DNA"/>
</dbReference>
<evidence type="ECO:0000313" key="2">
    <source>
        <dbReference type="EMBL" id="CPR20113.1"/>
    </source>
</evidence>
<name>A0A0D6JGA4_9HYPH</name>
<reference evidence="3" key="1">
    <citation type="submission" date="2015-02" db="EMBL/GenBank/DDBJ databases">
        <authorList>
            <person name="Chooi Y.-H."/>
        </authorList>
    </citation>
    <scope>NUCLEOTIDE SEQUENCE [LARGE SCALE GENOMIC DNA]</scope>
    <source>
        <strain evidence="3">strain Y</strain>
    </source>
</reference>
<dbReference type="Pfam" id="PF08379">
    <property type="entry name" value="Bact_transglu_N"/>
    <property type="match status" value="1"/>
</dbReference>
<dbReference type="Proteomes" id="UP000033187">
    <property type="component" value="Chromosome 1"/>
</dbReference>
<dbReference type="SMART" id="SM00460">
    <property type="entry name" value="TGc"/>
    <property type="match status" value="1"/>
</dbReference>
<dbReference type="InterPro" id="IPR002931">
    <property type="entry name" value="Transglutaminase-like"/>
</dbReference>
<keyword evidence="3" id="KW-1185">Reference proteome</keyword>
<dbReference type="PANTHER" id="PTHR33490:SF7">
    <property type="entry name" value="BLR2979 PROTEIN"/>
    <property type="match status" value="1"/>
</dbReference>
<feature type="domain" description="Transglutaminase-like" evidence="1">
    <location>
        <begin position="176"/>
        <end position="246"/>
    </location>
</feature>
<dbReference type="InterPro" id="IPR013589">
    <property type="entry name" value="Bac_transglu_N"/>
</dbReference>
<accession>A0A0D6JGA4</accession>
<gene>
    <name evidence="2" type="ORF">YBN1229_v1_2462</name>
</gene>
<dbReference type="KEGG" id="fil:BN1229_v1_3460"/>
<proteinExistence type="predicted"/>
<organism evidence="2 3">
    <name type="scientific">Candidatus Filomicrobium marinum</name>
    <dbReference type="NCBI Taxonomy" id="1608628"/>
    <lineage>
        <taxon>Bacteria</taxon>
        <taxon>Pseudomonadati</taxon>
        <taxon>Pseudomonadota</taxon>
        <taxon>Alphaproteobacteria</taxon>
        <taxon>Hyphomicrobiales</taxon>
        <taxon>Hyphomicrobiaceae</taxon>
        <taxon>Filomicrobium</taxon>
    </lineage>
</organism>
<dbReference type="AlphaFoldDB" id="A0A0D6JGA4"/>
<dbReference type="SUPFAM" id="SSF54001">
    <property type="entry name" value="Cysteine proteinases"/>
    <property type="match status" value="1"/>
</dbReference>
<protein>
    <submittedName>
        <fullName evidence="2">Transglutaminase domain protein</fullName>
    </submittedName>
</protein>
<dbReference type="KEGG" id="fiy:BN1229_v1_2462"/>
<dbReference type="OrthoDB" id="9804023at2"/>
<evidence type="ECO:0000259" key="1">
    <source>
        <dbReference type="SMART" id="SM00460"/>
    </source>
</evidence>